<dbReference type="GO" id="GO:0016853">
    <property type="term" value="F:isomerase activity"/>
    <property type="evidence" value="ECO:0007669"/>
    <property type="project" value="UniProtKB-KW"/>
</dbReference>
<dbReference type="Pfam" id="PF12680">
    <property type="entry name" value="SnoaL_2"/>
    <property type="match status" value="1"/>
</dbReference>
<reference evidence="2 3" key="1">
    <citation type="submission" date="2015-10" db="EMBL/GenBank/DDBJ databases">
        <title>Draft genome sequence of Streptomyces corchorusii DSM 40340, type strain for the species Streptomyces corchorusii.</title>
        <authorList>
            <person name="Ruckert C."/>
            <person name="Winkler A."/>
            <person name="Kalinowski J."/>
            <person name="Kampfer P."/>
            <person name="Glaeser S."/>
        </authorList>
    </citation>
    <scope>NUCLEOTIDE SEQUENCE [LARGE SCALE GENOMIC DNA]</scope>
    <source>
        <strain evidence="2 3">DSM 40340</strain>
    </source>
</reference>
<feature type="domain" description="SnoaL-like" evidence="1">
    <location>
        <begin position="9"/>
        <end position="119"/>
    </location>
</feature>
<sequence length="146" mass="15899">MSDNEKIIRDAYQVAEVQDIPGWIAGFTEDGTFTDQSVGITYRGQEVGDPVVNYATAFPDMHRELYDVYVQGDIVIVELSLNGTHNGPLNTPMGVIPPTGKTIKVPCCDVFRLRDGKIESFNCYPSGTVLFGQLGVLNNLEAAAAQ</sequence>
<evidence type="ECO:0000313" key="2">
    <source>
        <dbReference type="EMBL" id="KUN18088.1"/>
    </source>
</evidence>
<name>A0A117QAS1_STRCK</name>
<dbReference type="PANTHER" id="PTHR38436">
    <property type="entry name" value="POLYKETIDE CYCLASE SNOAL-LIKE DOMAIN"/>
    <property type="match status" value="1"/>
</dbReference>
<dbReference type="RefSeq" id="WP_014669631.1">
    <property type="nucleotide sequence ID" value="NZ_KQ948368.1"/>
</dbReference>
<accession>A0A117QAS1</accession>
<keyword evidence="3" id="KW-1185">Reference proteome</keyword>
<dbReference type="SUPFAM" id="SSF54427">
    <property type="entry name" value="NTF2-like"/>
    <property type="match status" value="1"/>
</dbReference>
<gene>
    <name evidence="2" type="ORF">AQJ11_36160</name>
</gene>
<dbReference type="PANTHER" id="PTHR38436:SF1">
    <property type="entry name" value="ESTER CYCLASE"/>
    <property type="match status" value="1"/>
</dbReference>
<dbReference type="AlphaFoldDB" id="A0A117QAS1"/>
<protein>
    <submittedName>
        <fullName evidence="2">Ketosteroid isomerase</fullName>
    </submittedName>
</protein>
<evidence type="ECO:0000259" key="1">
    <source>
        <dbReference type="Pfam" id="PF12680"/>
    </source>
</evidence>
<organism evidence="2 3">
    <name type="scientific">Streptomyces corchorusii</name>
    <name type="common">Streptomyces chibaensis</name>
    <dbReference type="NCBI Taxonomy" id="1903"/>
    <lineage>
        <taxon>Bacteria</taxon>
        <taxon>Bacillati</taxon>
        <taxon>Actinomycetota</taxon>
        <taxon>Actinomycetes</taxon>
        <taxon>Kitasatosporales</taxon>
        <taxon>Streptomycetaceae</taxon>
        <taxon>Streptomyces</taxon>
    </lineage>
</organism>
<dbReference type="GO" id="GO:0030638">
    <property type="term" value="P:polyketide metabolic process"/>
    <property type="evidence" value="ECO:0007669"/>
    <property type="project" value="InterPro"/>
</dbReference>
<dbReference type="Gene3D" id="3.10.450.50">
    <property type="match status" value="1"/>
</dbReference>
<dbReference type="InterPro" id="IPR009959">
    <property type="entry name" value="Cyclase_SnoaL-like"/>
</dbReference>
<keyword evidence="2" id="KW-0413">Isomerase</keyword>
<comment type="caution">
    <text evidence="2">The sequence shown here is derived from an EMBL/GenBank/DDBJ whole genome shotgun (WGS) entry which is preliminary data.</text>
</comment>
<dbReference type="EMBL" id="LMWP01000046">
    <property type="protein sequence ID" value="KUN18088.1"/>
    <property type="molecule type" value="Genomic_DNA"/>
</dbReference>
<dbReference type="InterPro" id="IPR032710">
    <property type="entry name" value="NTF2-like_dom_sf"/>
</dbReference>
<proteinExistence type="predicted"/>
<evidence type="ECO:0000313" key="3">
    <source>
        <dbReference type="Proteomes" id="UP000053398"/>
    </source>
</evidence>
<dbReference type="InterPro" id="IPR037401">
    <property type="entry name" value="SnoaL-like"/>
</dbReference>
<dbReference type="Proteomes" id="UP000053398">
    <property type="component" value="Unassembled WGS sequence"/>
</dbReference>